<accession>A0A6P7MBU0</accession>
<evidence type="ECO:0000256" key="5">
    <source>
        <dbReference type="ARBA" id="ARBA00022729"/>
    </source>
</evidence>
<dbReference type="GO" id="GO:0016779">
    <property type="term" value="F:nucleotidyltransferase activity"/>
    <property type="evidence" value="ECO:0007669"/>
    <property type="project" value="UniProtKB-KW"/>
</dbReference>
<evidence type="ECO:0000256" key="8">
    <source>
        <dbReference type="ARBA" id="ARBA00023157"/>
    </source>
</evidence>
<keyword evidence="7 10" id="KW-0520">NAD</keyword>
<dbReference type="PANTHER" id="PTHR10339:SF27">
    <property type="entry name" value="NAD(P)(+)--ARGININE ADP-RIBOSYLTRANSFERASE"/>
    <property type="match status" value="1"/>
</dbReference>
<evidence type="ECO:0000256" key="7">
    <source>
        <dbReference type="ARBA" id="ARBA00023027"/>
    </source>
</evidence>
<evidence type="ECO:0000256" key="10">
    <source>
        <dbReference type="RuleBase" id="RU361228"/>
    </source>
</evidence>
<dbReference type="InterPro" id="IPR000768">
    <property type="entry name" value="ART"/>
</dbReference>
<dbReference type="Gene3D" id="3.90.176.10">
    <property type="entry name" value="Toxin ADP-ribosyltransferase, Chain A, domain 1"/>
    <property type="match status" value="1"/>
</dbReference>
<name>A0A6P7MBU0_BETSP</name>
<organism evidence="11 12">
    <name type="scientific">Betta splendens</name>
    <name type="common">Siamese fighting fish</name>
    <dbReference type="NCBI Taxonomy" id="158456"/>
    <lineage>
        <taxon>Eukaryota</taxon>
        <taxon>Metazoa</taxon>
        <taxon>Chordata</taxon>
        <taxon>Craniata</taxon>
        <taxon>Vertebrata</taxon>
        <taxon>Euteleostomi</taxon>
        <taxon>Actinopterygii</taxon>
        <taxon>Neopterygii</taxon>
        <taxon>Teleostei</taxon>
        <taxon>Neoteleostei</taxon>
        <taxon>Acanthomorphata</taxon>
        <taxon>Anabantaria</taxon>
        <taxon>Anabantiformes</taxon>
        <taxon>Anabantoidei</taxon>
        <taxon>Osphronemidae</taxon>
        <taxon>Betta</taxon>
    </lineage>
</organism>
<dbReference type="AlphaFoldDB" id="A0A6P7MBU0"/>
<dbReference type="GO" id="GO:0003950">
    <property type="term" value="F:NAD+ poly-ADP-ribosyltransferase activity"/>
    <property type="evidence" value="ECO:0007669"/>
    <property type="project" value="TreeGrafter"/>
</dbReference>
<sequence length="269" mass="30769">MAVMQLWAAVFITYGVATGIAQVCMSKEMNASATFPLDMAPQSVDDMYKGCNDSMNATANMYLLNETNMDKDFSQAWNKSEKAYWNKYEKIKSLEKDLFKAIHVYTLGDPKIYLDLNKAVRTQKSQYGTTFRYHALHFFLTRAIQTLNAEKPEEERCLTSYRRTSVSFSQDVLNKKFRFGSFTSSSQGDYPSGNFGKVSCFKIVTCFGADIQRYSALGKHEREVLIPPYEIFKVTKIITGTERNNKKNDWCSVVYKLQSTQTPRADLNC</sequence>
<proteinExistence type="inferred from homology"/>
<gene>
    <name evidence="12" type="primary">LOC114853785</name>
</gene>
<evidence type="ECO:0000256" key="2">
    <source>
        <dbReference type="ARBA" id="ARBA00022676"/>
    </source>
</evidence>
<dbReference type="FunCoup" id="A0A6P7MBU0">
    <property type="interactions" value="1186"/>
</dbReference>
<dbReference type="InterPro" id="IPR050999">
    <property type="entry name" value="ADP-ribosyltransferase_ARG"/>
</dbReference>
<reference evidence="12" key="1">
    <citation type="submission" date="2025-08" db="UniProtKB">
        <authorList>
            <consortium name="RefSeq"/>
        </authorList>
    </citation>
    <scope>IDENTIFICATION</scope>
</reference>
<keyword evidence="8" id="KW-1015">Disulfide bond</keyword>
<dbReference type="RefSeq" id="XP_029003409.1">
    <property type="nucleotide sequence ID" value="XM_029147576.2"/>
</dbReference>
<keyword evidence="4" id="KW-0548">Nucleotidyltransferase</keyword>
<dbReference type="OrthoDB" id="423533at2759"/>
<keyword evidence="6 10" id="KW-0521">NADP</keyword>
<dbReference type="PRINTS" id="PR00970">
    <property type="entry name" value="RIBTRNSFRASE"/>
</dbReference>
<keyword evidence="3 10" id="KW-0808">Transferase</keyword>
<evidence type="ECO:0000256" key="3">
    <source>
        <dbReference type="ARBA" id="ARBA00022679"/>
    </source>
</evidence>
<dbReference type="Proteomes" id="UP000515150">
    <property type="component" value="Chromosome 1"/>
</dbReference>
<evidence type="ECO:0000256" key="4">
    <source>
        <dbReference type="ARBA" id="ARBA00022695"/>
    </source>
</evidence>
<evidence type="ECO:0000256" key="1">
    <source>
        <dbReference type="ARBA" id="ARBA00009558"/>
    </source>
</evidence>
<evidence type="ECO:0000256" key="6">
    <source>
        <dbReference type="ARBA" id="ARBA00022857"/>
    </source>
</evidence>
<dbReference type="SUPFAM" id="SSF56399">
    <property type="entry name" value="ADP-ribosylation"/>
    <property type="match status" value="1"/>
</dbReference>
<dbReference type="GeneID" id="114853785"/>
<comment type="catalytic activity">
    <reaction evidence="9 10">
        <text>L-arginyl-[protein] + NAD(+) = N(omega)-(ADP-D-ribosyl)-L-arginyl-[protein] + nicotinamide + H(+)</text>
        <dbReference type="Rhea" id="RHEA:19149"/>
        <dbReference type="Rhea" id="RHEA-COMP:10532"/>
        <dbReference type="Rhea" id="RHEA-COMP:15087"/>
        <dbReference type="ChEBI" id="CHEBI:15378"/>
        <dbReference type="ChEBI" id="CHEBI:17154"/>
        <dbReference type="ChEBI" id="CHEBI:29965"/>
        <dbReference type="ChEBI" id="CHEBI:57540"/>
        <dbReference type="ChEBI" id="CHEBI:142554"/>
        <dbReference type="EC" id="2.4.2.31"/>
    </reaction>
</comment>
<evidence type="ECO:0000313" key="11">
    <source>
        <dbReference type="Proteomes" id="UP000515150"/>
    </source>
</evidence>
<feature type="chain" id="PRO_5028507766" description="NAD(P)(+)--arginine ADP-ribosyltransferase" evidence="10">
    <location>
        <begin position="18"/>
        <end position="269"/>
    </location>
</feature>
<dbReference type="KEGG" id="bspl:114853785"/>
<dbReference type="EC" id="2.4.2.31" evidence="10"/>
<keyword evidence="2 10" id="KW-0328">Glycosyltransferase</keyword>
<feature type="signal peptide" evidence="10">
    <location>
        <begin position="1"/>
        <end position="17"/>
    </location>
</feature>
<evidence type="ECO:0000256" key="9">
    <source>
        <dbReference type="ARBA" id="ARBA00047597"/>
    </source>
</evidence>
<evidence type="ECO:0000313" key="12">
    <source>
        <dbReference type="RefSeq" id="XP_029003409.1"/>
    </source>
</evidence>
<comment type="similarity">
    <text evidence="1 10">Belongs to the Arg-specific ADP-ribosyltransferase family.</text>
</comment>
<dbReference type="FunFam" id="3.90.176.10:FF:000001">
    <property type="entry name" value="NAD(P)(+)--arginine ADP-ribosyltransferase"/>
    <property type="match status" value="1"/>
</dbReference>
<dbReference type="GO" id="GO:0106274">
    <property type="term" value="F:NAD+-protein-arginine ADP-ribosyltransferase activity"/>
    <property type="evidence" value="ECO:0007669"/>
    <property type="project" value="UniProtKB-EC"/>
</dbReference>
<dbReference type="PANTHER" id="PTHR10339">
    <property type="entry name" value="ADP-RIBOSYLTRANSFERASE"/>
    <property type="match status" value="1"/>
</dbReference>
<dbReference type="Pfam" id="PF01129">
    <property type="entry name" value="ART"/>
    <property type="match status" value="1"/>
</dbReference>
<keyword evidence="11" id="KW-1185">Reference proteome</keyword>
<dbReference type="InParanoid" id="A0A6P7MBU0"/>
<keyword evidence="5 10" id="KW-0732">Signal</keyword>
<protein>
    <recommendedName>
        <fullName evidence="10">NAD(P)(+)--arginine ADP-ribosyltransferase</fullName>
        <ecNumber evidence="10">2.4.2.31</ecNumber>
    </recommendedName>
    <alternativeName>
        <fullName evidence="10">Mono(ADP-ribosyl)transferase</fullName>
    </alternativeName>
</protein>
<dbReference type="PROSITE" id="PS51996">
    <property type="entry name" value="TR_MART"/>
    <property type="match status" value="1"/>
</dbReference>